<dbReference type="PANTHER" id="PTHR22988">
    <property type="entry name" value="MYOTONIC DYSTROPHY S/T KINASE-RELATED"/>
    <property type="match status" value="1"/>
</dbReference>
<evidence type="ECO:0000256" key="8">
    <source>
        <dbReference type="ARBA" id="ARBA00047899"/>
    </source>
</evidence>
<reference evidence="11" key="1">
    <citation type="journal article" date="2023" name="Insect Mol. Biol.">
        <title>Genome sequencing provides insights into the evolution of gene families encoding plant cell wall-degrading enzymes in longhorned beetles.</title>
        <authorList>
            <person name="Shin N.R."/>
            <person name="Okamura Y."/>
            <person name="Kirsch R."/>
            <person name="Pauchet Y."/>
        </authorList>
    </citation>
    <scope>NUCLEOTIDE SEQUENCE</scope>
    <source>
        <strain evidence="11">MMC_N1</strain>
    </source>
</reference>
<keyword evidence="4" id="KW-0808">Transferase</keyword>
<keyword evidence="12" id="KW-1185">Reference proteome</keyword>
<evidence type="ECO:0000256" key="4">
    <source>
        <dbReference type="ARBA" id="ARBA00022679"/>
    </source>
</evidence>
<dbReference type="SMART" id="SM00133">
    <property type="entry name" value="S_TK_X"/>
    <property type="match status" value="1"/>
</dbReference>
<evidence type="ECO:0000256" key="5">
    <source>
        <dbReference type="ARBA" id="ARBA00022741"/>
    </source>
</evidence>
<keyword evidence="3" id="KW-0597">Phosphoprotein</keyword>
<dbReference type="PANTHER" id="PTHR22988:SF71">
    <property type="entry name" value="CITRON RHO-INTERACTING KINASE"/>
    <property type="match status" value="1"/>
</dbReference>
<dbReference type="PROSITE" id="PS51285">
    <property type="entry name" value="AGC_KINASE_CTER"/>
    <property type="match status" value="1"/>
</dbReference>
<keyword evidence="7" id="KW-0067">ATP-binding</keyword>
<evidence type="ECO:0000256" key="6">
    <source>
        <dbReference type="ARBA" id="ARBA00022777"/>
    </source>
</evidence>
<name>A0ABQ9K062_9CUCU</name>
<accession>A0ABQ9K062</accession>
<dbReference type="InterPro" id="IPR050839">
    <property type="entry name" value="Rho-assoc_Ser/Thr_Kinase"/>
</dbReference>
<evidence type="ECO:0000256" key="9">
    <source>
        <dbReference type="ARBA" id="ARBA00048679"/>
    </source>
</evidence>
<evidence type="ECO:0000313" key="11">
    <source>
        <dbReference type="EMBL" id="KAJ8983719.1"/>
    </source>
</evidence>
<dbReference type="Gene3D" id="1.10.510.10">
    <property type="entry name" value="Transferase(Phosphotransferase) domain 1"/>
    <property type="match status" value="1"/>
</dbReference>
<keyword evidence="5" id="KW-0547">Nucleotide-binding</keyword>
<dbReference type="Proteomes" id="UP001162164">
    <property type="component" value="Unassembled WGS sequence"/>
</dbReference>
<dbReference type="InterPro" id="IPR000961">
    <property type="entry name" value="AGC-kinase_C"/>
</dbReference>
<feature type="domain" description="AGC-kinase C-terminal" evidence="10">
    <location>
        <begin position="46"/>
        <end position="116"/>
    </location>
</feature>
<dbReference type="InterPro" id="IPR011009">
    <property type="entry name" value="Kinase-like_dom_sf"/>
</dbReference>
<gene>
    <name evidence="11" type="ORF">NQ317_009155</name>
</gene>
<evidence type="ECO:0000256" key="7">
    <source>
        <dbReference type="ARBA" id="ARBA00022840"/>
    </source>
</evidence>
<comment type="catalytic activity">
    <reaction evidence="8">
        <text>L-threonyl-[protein] + ATP = O-phospho-L-threonyl-[protein] + ADP + H(+)</text>
        <dbReference type="Rhea" id="RHEA:46608"/>
        <dbReference type="Rhea" id="RHEA-COMP:11060"/>
        <dbReference type="Rhea" id="RHEA-COMP:11605"/>
        <dbReference type="ChEBI" id="CHEBI:15378"/>
        <dbReference type="ChEBI" id="CHEBI:30013"/>
        <dbReference type="ChEBI" id="CHEBI:30616"/>
        <dbReference type="ChEBI" id="CHEBI:61977"/>
        <dbReference type="ChEBI" id="CHEBI:456216"/>
        <dbReference type="EC" id="2.7.11.1"/>
    </reaction>
</comment>
<protein>
    <recommendedName>
        <fullName evidence="1">non-specific serine/threonine protein kinase</fullName>
        <ecNumber evidence="1">2.7.11.1</ecNumber>
    </recommendedName>
</protein>
<keyword evidence="2" id="KW-0723">Serine/threonine-protein kinase</keyword>
<dbReference type="EMBL" id="JAPWTJ010000065">
    <property type="protein sequence ID" value="KAJ8983719.1"/>
    <property type="molecule type" value="Genomic_DNA"/>
</dbReference>
<comment type="catalytic activity">
    <reaction evidence="9">
        <text>L-seryl-[protein] + ATP = O-phospho-L-seryl-[protein] + ADP + H(+)</text>
        <dbReference type="Rhea" id="RHEA:17989"/>
        <dbReference type="Rhea" id="RHEA-COMP:9863"/>
        <dbReference type="Rhea" id="RHEA-COMP:11604"/>
        <dbReference type="ChEBI" id="CHEBI:15378"/>
        <dbReference type="ChEBI" id="CHEBI:29999"/>
        <dbReference type="ChEBI" id="CHEBI:30616"/>
        <dbReference type="ChEBI" id="CHEBI:83421"/>
        <dbReference type="ChEBI" id="CHEBI:456216"/>
        <dbReference type="EC" id="2.7.11.1"/>
    </reaction>
</comment>
<evidence type="ECO:0000256" key="2">
    <source>
        <dbReference type="ARBA" id="ARBA00022527"/>
    </source>
</evidence>
<dbReference type="EC" id="2.7.11.1" evidence="1"/>
<evidence type="ECO:0000259" key="10">
    <source>
        <dbReference type="PROSITE" id="PS51285"/>
    </source>
</evidence>
<comment type="caution">
    <text evidence="11">The sequence shown here is derived from an EMBL/GenBank/DDBJ whole genome shotgun (WGS) entry which is preliminary data.</text>
</comment>
<organism evidence="11 12">
    <name type="scientific">Molorchus minor</name>
    <dbReference type="NCBI Taxonomy" id="1323400"/>
    <lineage>
        <taxon>Eukaryota</taxon>
        <taxon>Metazoa</taxon>
        <taxon>Ecdysozoa</taxon>
        <taxon>Arthropoda</taxon>
        <taxon>Hexapoda</taxon>
        <taxon>Insecta</taxon>
        <taxon>Pterygota</taxon>
        <taxon>Neoptera</taxon>
        <taxon>Endopterygota</taxon>
        <taxon>Coleoptera</taxon>
        <taxon>Polyphaga</taxon>
        <taxon>Cucujiformia</taxon>
        <taxon>Chrysomeloidea</taxon>
        <taxon>Cerambycidae</taxon>
        <taxon>Lamiinae</taxon>
        <taxon>Monochamini</taxon>
        <taxon>Molorchus</taxon>
    </lineage>
</organism>
<evidence type="ECO:0000256" key="1">
    <source>
        <dbReference type="ARBA" id="ARBA00012513"/>
    </source>
</evidence>
<evidence type="ECO:0000313" key="12">
    <source>
        <dbReference type="Proteomes" id="UP001162164"/>
    </source>
</evidence>
<dbReference type="Gene3D" id="3.30.200.20">
    <property type="entry name" value="Phosphorylase Kinase, domain 1"/>
    <property type="match status" value="1"/>
</dbReference>
<keyword evidence="6" id="KW-0418">Kinase</keyword>
<proteinExistence type="predicted"/>
<dbReference type="SUPFAM" id="SSF56112">
    <property type="entry name" value="Protein kinase-like (PK-like)"/>
    <property type="match status" value="1"/>
</dbReference>
<sequence>MNHINTLKFPPDVVLSQAYVNLVKSLITDVNHRLNSEQLKKHDLFKNVHYDTLRDQVPPYVPKITSVDDTSNFSDVQGRKKTPTMESFKKRTQFSGRNLPFIGFTFTNDPGCFEGEFQQENIGQG</sequence>
<evidence type="ECO:0000256" key="3">
    <source>
        <dbReference type="ARBA" id="ARBA00022553"/>
    </source>
</evidence>